<evidence type="ECO:0000313" key="3">
    <source>
        <dbReference type="Proteomes" id="UP000250003"/>
    </source>
</evidence>
<protein>
    <submittedName>
        <fullName evidence="2">Uncharacterized protein</fullName>
    </submittedName>
</protein>
<dbReference type="AlphaFoldDB" id="A0A2Z4UC08"/>
<dbReference type="EMBL" id="CP030280">
    <property type="protein sequence ID" value="AWY98600.1"/>
    <property type="molecule type" value="Genomic_DNA"/>
</dbReference>
<accession>A0A2Z4UC08</accession>
<keyword evidence="1" id="KW-0812">Transmembrane</keyword>
<dbReference type="OrthoDB" id="1827335at2"/>
<proteinExistence type="predicted"/>
<keyword evidence="1" id="KW-0472">Membrane</keyword>
<gene>
    <name evidence="2" type="ORF">DQQ01_11065</name>
</gene>
<keyword evidence="3" id="KW-1185">Reference proteome</keyword>
<evidence type="ECO:0000313" key="2">
    <source>
        <dbReference type="EMBL" id="AWY98600.1"/>
    </source>
</evidence>
<organism evidence="2 3">
    <name type="scientific">Blautia argi</name>
    <dbReference type="NCBI Taxonomy" id="1912897"/>
    <lineage>
        <taxon>Bacteria</taxon>
        <taxon>Bacillati</taxon>
        <taxon>Bacillota</taxon>
        <taxon>Clostridia</taxon>
        <taxon>Lachnospirales</taxon>
        <taxon>Lachnospiraceae</taxon>
        <taxon>Blautia</taxon>
    </lineage>
</organism>
<dbReference type="Proteomes" id="UP000250003">
    <property type="component" value="Chromosome"/>
</dbReference>
<dbReference type="RefSeq" id="WP_111920087.1">
    <property type="nucleotide sequence ID" value="NZ_CAUWHR010000009.1"/>
</dbReference>
<sequence length="290" mass="32376">MKKNNVIAYAGVALITAAVLGGAFVVKNMFFKPDKAEEKQLKGEYSMKALYLENQTGDFLFVDLTNETPFMGTIPEGGVYNEKEEMIAGEDLESGDVVSVWGNGVVAQSYPAQYNGITKIQVEEKDSQKEKEYSHYLEEFFPKADMTKVPTLDISYAQPDALVTAVVSETGTYQWTYQEEGQEETTTAAEGAHVLQMEELADISIEGQTKAELLFSVEPEKTEVFRWTKEEWEKEKQEKSAADIPEGESVAVTENQAGNPEITCDAGYVYLIKGYWENGEAEYGFFAKEI</sequence>
<keyword evidence="1" id="KW-1133">Transmembrane helix</keyword>
<name>A0A2Z4UC08_9FIRM</name>
<evidence type="ECO:0000256" key="1">
    <source>
        <dbReference type="SAM" id="Phobius"/>
    </source>
</evidence>
<feature type="transmembrane region" description="Helical" evidence="1">
    <location>
        <begin position="6"/>
        <end position="26"/>
    </location>
</feature>
<dbReference type="KEGG" id="blau:DQQ01_11065"/>
<reference evidence="3" key="1">
    <citation type="submission" date="2018-06" db="EMBL/GenBank/DDBJ databases">
        <title>Description of Blautia argi sp. nov., a new anaerobic isolated from dog feces.</title>
        <authorList>
            <person name="Chang Y.-H."/>
            <person name="Paek J."/>
            <person name="Shin Y."/>
        </authorList>
    </citation>
    <scope>NUCLEOTIDE SEQUENCE [LARGE SCALE GENOMIC DNA]</scope>
    <source>
        <strain evidence="3">KCTC 15426</strain>
    </source>
</reference>